<evidence type="ECO:0000259" key="5">
    <source>
        <dbReference type="Pfam" id="PF00580"/>
    </source>
</evidence>
<dbReference type="Pfam" id="PF13361">
    <property type="entry name" value="UvrD_C"/>
    <property type="match status" value="1"/>
</dbReference>
<dbReference type="Gene3D" id="1.10.10.160">
    <property type="match status" value="1"/>
</dbReference>
<evidence type="ECO:0000313" key="7">
    <source>
        <dbReference type="EMBL" id="MCL7043424.1"/>
    </source>
</evidence>
<reference evidence="7" key="1">
    <citation type="submission" date="2022-03" db="EMBL/GenBank/DDBJ databases">
        <title>A functionally conserved STORR gene fusion in Papaver species that diverged 16.8 million years ago.</title>
        <authorList>
            <person name="Catania T."/>
        </authorList>
    </citation>
    <scope>NUCLEOTIDE SEQUENCE</scope>
    <source>
        <strain evidence="7">S-191538</strain>
    </source>
</reference>
<name>A0AA42AX88_PAPNU</name>
<evidence type="ECO:0008006" key="9">
    <source>
        <dbReference type="Google" id="ProtNLM"/>
    </source>
</evidence>
<dbReference type="SUPFAM" id="SSF52540">
    <property type="entry name" value="P-loop containing nucleoside triphosphate hydrolases"/>
    <property type="match status" value="1"/>
</dbReference>
<feature type="non-terminal residue" evidence="7">
    <location>
        <position position="599"/>
    </location>
</feature>
<protein>
    <recommendedName>
        <fullName evidence="9">UvrD-like helicase ATP-binding domain-containing protein</fullName>
    </recommendedName>
</protein>
<accession>A0AA42AX88</accession>
<feature type="domain" description="UvrD-like helicase ATP-binding" evidence="5">
    <location>
        <begin position="156"/>
        <end position="265"/>
    </location>
</feature>
<keyword evidence="4" id="KW-0067">ATP-binding</keyword>
<dbReference type="InterPro" id="IPR039904">
    <property type="entry name" value="TRANK1"/>
</dbReference>
<dbReference type="Gene3D" id="3.40.50.300">
    <property type="entry name" value="P-loop containing nucleotide triphosphate hydrolases"/>
    <property type="match status" value="2"/>
</dbReference>
<comment type="caution">
    <text evidence="7">The sequence shown here is derived from an EMBL/GenBank/DDBJ whole genome shotgun (WGS) entry which is preliminary data.</text>
</comment>
<dbReference type="EMBL" id="JAJJMA010246495">
    <property type="protein sequence ID" value="MCL7043424.1"/>
    <property type="molecule type" value="Genomic_DNA"/>
</dbReference>
<dbReference type="Proteomes" id="UP001177140">
    <property type="component" value="Unassembled WGS sequence"/>
</dbReference>
<feature type="domain" description="UvrD-like helicase C-terminal" evidence="6">
    <location>
        <begin position="389"/>
        <end position="472"/>
    </location>
</feature>
<dbReference type="PANTHER" id="PTHR21529:SF4">
    <property type="entry name" value="TPR AND ANKYRIN REPEAT-CONTAINING PROTEIN 1"/>
    <property type="match status" value="1"/>
</dbReference>
<dbReference type="GO" id="GO:0004386">
    <property type="term" value="F:helicase activity"/>
    <property type="evidence" value="ECO:0007669"/>
    <property type="project" value="UniProtKB-KW"/>
</dbReference>
<evidence type="ECO:0000259" key="6">
    <source>
        <dbReference type="Pfam" id="PF13361"/>
    </source>
</evidence>
<sequence length="599" mass="68837">FISSGRASTKYNSIELHDVDDAVQCRDIPDSFRDIPPESFPLVITFQKFLTMLDGSTGNSYFDRFSDIRELSQSKVATSRSFAFHALRRTKEVNYERFNSFYWPHFNCQMTKKLDSSMVFIEIISHIKGGLIAGRLPDDKLSREDYILLSEGRVSSISRERREMIYDIFLEYEKKKILNDEFDLADFVIDLHHRLKTGCYKGDEMDFVYIDEVQDLTMRQFGLFKYICRNFVEGFVFSGDTAQTIAGGVDFRFQDARSLFYNEFTLDSGSDGMGNAKNMDQSRISDIYHLNQNFRTHAGVLNLSQSVIELLYIFFPQCIDNLSPETSLIYGETPIWLQSSNDDNSIITIFGKRDENAGRSTSGFGAEQVILVRDDSARKEIAEHIGKQALVLTITECKGLEFQDVLLYNFFEKSPLKSQWRVVYGYMKEQSLLDSSDAKFPEFSKEKHQLLCSELKQLYVAITRTRQRLWICENIDDVSKPMFDYWKKLCLVQVRELDESLVQAMQVTSSKEEWSLRGIQLLDEGNFEMATMCFERAGDSFLEKLAKASGLRAAGVHMLGSNNELARVALVEAAEIYESIGKADFAAKCFMELKDFERA</sequence>
<proteinExistence type="predicted"/>
<dbReference type="GO" id="GO:0016787">
    <property type="term" value="F:hydrolase activity"/>
    <property type="evidence" value="ECO:0007669"/>
    <property type="project" value="UniProtKB-KW"/>
</dbReference>
<organism evidence="7 8">
    <name type="scientific">Papaver nudicaule</name>
    <name type="common">Iceland poppy</name>
    <dbReference type="NCBI Taxonomy" id="74823"/>
    <lineage>
        <taxon>Eukaryota</taxon>
        <taxon>Viridiplantae</taxon>
        <taxon>Streptophyta</taxon>
        <taxon>Embryophyta</taxon>
        <taxon>Tracheophyta</taxon>
        <taxon>Spermatophyta</taxon>
        <taxon>Magnoliopsida</taxon>
        <taxon>Ranunculales</taxon>
        <taxon>Papaveraceae</taxon>
        <taxon>Papaveroideae</taxon>
        <taxon>Papaver</taxon>
    </lineage>
</organism>
<feature type="non-terminal residue" evidence="7">
    <location>
        <position position="1"/>
    </location>
</feature>
<keyword evidence="1" id="KW-0547">Nucleotide-binding</keyword>
<dbReference type="PANTHER" id="PTHR21529">
    <property type="entry name" value="MAMMARY TURMOR VIRUS RECEPTOR HOMOLOG 1, 2 MTVR1, 2"/>
    <property type="match status" value="1"/>
</dbReference>
<dbReference type="Pfam" id="PF00580">
    <property type="entry name" value="UvrD-helicase"/>
    <property type="match status" value="1"/>
</dbReference>
<gene>
    <name evidence="7" type="ORF">MKW94_002139</name>
</gene>
<dbReference type="InterPro" id="IPR013986">
    <property type="entry name" value="DExx_box_DNA_helicase_dom_sf"/>
</dbReference>
<evidence type="ECO:0000256" key="2">
    <source>
        <dbReference type="ARBA" id="ARBA00022801"/>
    </source>
</evidence>
<keyword evidence="3" id="KW-0347">Helicase</keyword>
<evidence type="ECO:0000256" key="1">
    <source>
        <dbReference type="ARBA" id="ARBA00022741"/>
    </source>
</evidence>
<dbReference type="InterPro" id="IPR027417">
    <property type="entry name" value="P-loop_NTPase"/>
</dbReference>
<keyword evidence="8" id="KW-1185">Reference proteome</keyword>
<keyword evidence="2" id="KW-0378">Hydrolase</keyword>
<evidence type="ECO:0000256" key="3">
    <source>
        <dbReference type="ARBA" id="ARBA00022806"/>
    </source>
</evidence>
<dbReference type="AlphaFoldDB" id="A0AA42AX88"/>
<dbReference type="InterPro" id="IPR014016">
    <property type="entry name" value="UvrD-like_ATP-bd"/>
</dbReference>
<evidence type="ECO:0000256" key="4">
    <source>
        <dbReference type="ARBA" id="ARBA00022840"/>
    </source>
</evidence>
<dbReference type="InterPro" id="IPR014017">
    <property type="entry name" value="DNA_helicase_UvrD-like_C"/>
</dbReference>
<dbReference type="GO" id="GO:0005524">
    <property type="term" value="F:ATP binding"/>
    <property type="evidence" value="ECO:0007669"/>
    <property type="project" value="UniProtKB-KW"/>
</dbReference>
<evidence type="ECO:0000313" key="8">
    <source>
        <dbReference type="Proteomes" id="UP001177140"/>
    </source>
</evidence>